<sequence length="150" mass="17712">MLPPDLDDDDSLLQGVALWHFLFVQRSQARNTVYIRAGREVLKHPDRWEPWKDERIPAARFVELFRMSLADFNWFSDELRDDLQQDPLGRGEPLTVEAQVAIGLDHLGHDSGYEESQAYIRANRQAYTRPNRWEPWDDDQIPSTRFIELF</sequence>
<protein>
    <submittedName>
        <fullName evidence="2">Uncharacterized protein</fullName>
    </submittedName>
</protein>
<dbReference type="AlphaFoldDB" id="A0A5B0SH24"/>
<reference evidence="3 4" key="1">
    <citation type="submission" date="2019-05" db="EMBL/GenBank/DDBJ databases">
        <title>Emergence of the Ug99 lineage of the wheat stem rust pathogen through somatic hybridization.</title>
        <authorList>
            <person name="Li F."/>
            <person name="Upadhyaya N.M."/>
            <person name="Sperschneider J."/>
            <person name="Matny O."/>
            <person name="Nguyen-Phuc H."/>
            <person name="Mago R."/>
            <person name="Raley C."/>
            <person name="Miller M.E."/>
            <person name="Silverstein K.A.T."/>
            <person name="Henningsen E."/>
            <person name="Hirsch C.D."/>
            <person name="Visser B."/>
            <person name="Pretorius Z.A."/>
            <person name="Steffenson B.J."/>
            <person name="Schwessinger B."/>
            <person name="Dodds P.N."/>
            <person name="Figueroa M."/>
        </authorList>
    </citation>
    <scope>NUCLEOTIDE SEQUENCE [LARGE SCALE GENOMIC DNA]</scope>
    <source>
        <strain evidence="1">21-0</strain>
        <strain evidence="2 4">Ug99</strain>
    </source>
</reference>
<proteinExistence type="predicted"/>
<organism evidence="2 4">
    <name type="scientific">Puccinia graminis f. sp. tritici</name>
    <dbReference type="NCBI Taxonomy" id="56615"/>
    <lineage>
        <taxon>Eukaryota</taxon>
        <taxon>Fungi</taxon>
        <taxon>Dikarya</taxon>
        <taxon>Basidiomycota</taxon>
        <taxon>Pucciniomycotina</taxon>
        <taxon>Pucciniomycetes</taxon>
        <taxon>Pucciniales</taxon>
        <taxon>Pucciniaceae</taxon>
        <taxon>Puccinia</taxon>
    </lineage>
</organism>
<evidence type="ECO:0000313" key="4">
    <source>
        <dbReference type="Proteomes" id="UP000325313"/>
    </source>
</evidence>
<keyword evidence="3" id="KW-1185">Reference proteome</keyword>
<dbReference type="Proteomes" id="UP000324748">
    <property type="component" value="Unassembled WGS sequence"/>
</dbReference>
<accession>A0A5B0SH24</accession>
<evidence type="ECO:0000313" key="3">
    <source>
        <dbReference type="Proteomes" id="UP000324748"/>
    </source>
</evidence>
<dbReference type="OrthoDB" id="2495083at2759"/>
<dbReference type="Proteomes" id="UP000325313">
    <property type="component" value="Unassembled WGS sequence"/>
</dbReference>
<gene>
    <name evidence="1" type="ORF">PGT21_022666</name>
    <name evidence="2" type="ORF">PGTUg99_005352</name>
</gene>
<name>A0A5B0SH24_PUCGR</name>
<evidence type="ECO:0000313" key="1">
    <source>
        <dbReference type="EMBL" id="KAA1067951.1"/>
    </source>
</evidence>
<dbReference type="EMBL" id="VSWC01000184">
    <property type="protein sequence ID" value="KAA1067951.1"/>
    <property type="molecule type" value="Genomic_DNA"/>
</dbReference>
<dbReference type="EMBL" id="VDEP01000009">
    <property type="protein sequence ID" value="KAA1137318.1"/>
    <property type="molecule type" value="Genomic_DNA"/>
</dbReference>
<comment type="caution">
    <text evidence="2">The sequence shown here is derived from an EMBL/GenBank/DDBJ whole genome shotgun (WGS) entry which is preliminary data.</text>
</comment>
<evidence type="ECO:0000313" key="2">
    <source>
        <dbReference type="EMBL" id="KAA1137318.1"/>
    </source>
</evidence>